<evidence type="ECO:0000256" key="5">
    <source>
        <dbReference type="ARBA" id="ARBA00022884"/>
    </source>
</evidence>
<feature type="domain" description="Smr" evidence="10">
    <location>
        <begin position="711"/>
        <end position="786"/>
    </location>
</feature>
<dbReference type="HAMAP" id="MF_00092">
    <property type="entry name" value="MutS2"/>
    <property type="match status" value="1"/>
</dbReference>
<keyword evidence="12" id="KW-1185">Reference proteome</keyword>
<evidence type="ECO:0000256" key="3">
    <source>
        <dbReference type="ARBA" id="ARBA00022801"/>
    </source>
</evidence>
<dbReference type="GO" id="GO:0006298">
    <property type="term" value="P:mismatch repair"/>
    <property type="evidence" value="ECO:0007669"/>
    <property type="project" value="InterPro"/>
</dbReference>
<evidence type="ECO:0000259" key="10">
    <source>
        <dbReference type="PROSITE" id="PS50828"/>
    </source>
</evidence>
<comment type="similarity">
    <text evidence="7">Belongs to the DNA mismatch repair MutS family. MutS2 subfamily.</text>
</comment>
<dbReference type="GO" id="GO:0016887">
    <property type="term" value="F:ATP hydrolysis activity"/>
    <property type="evidence" value="ECO:0007669"/>
    <property type="project" value="InterPro"/>
</dbReference>
<dbReference type="GO" id="GO:0140664">
    <property type="term" value="F:ATP-dependent DNA damage sensor activity"/>
    <property type="evidence" value="ECO:0007669"/>
    <property type="project" value="InterPro"/>
</dbReference>
<organism evidence="11 12">
    <name type="scientific">Polycladospora coralii</name>
    <dbReference type="NCBI Taxonomy" id="2771432"/>
    <lineage>
        <taxon>Bacteria</taxon>
        <taxon>Bacillati</taxon>
        <taxon>Bacillota</taxon>
        <taxon>Bacilli</taxon>
        <taxon>Bacillales</taxon>
        <taxon>Thermoactinomycetaceae</taxon>
        <taxon>Polycladospora</taxon>
    </lineage>
</organism>
<evidence type="ECO:0000256" key="1">
    <source>
        <dbReference type="ARBA" id="ARBA00022730"/>
    </source>
</evidence>
<dbReference type="PROSITE" id="PS00486">
    <property type="entry name" value="DNA_MISMATCH_REPAIR_2"/>
    <property type="match status" value="1"/>
</dbReference>
<dbReference type="GO" id="GO:0005524">
    <property type="term" value="F:ATP binding"/>
    <property type="evidence" value="ECO:0007669"/>
    <property type="project" value="UniProtKB-UniRule"/>
</dbReference>
<comment type="function">
    <text evidence="7">Acts as a ribosome collision sensor, splitting the ribosome into its 2 subunits. Detects stalled/collided 70S ribosomes which it binds and splits by an ATP-hydrolysis driven conformational change. Acts upstream of the ribosome quality control system (RQC), a ribosome-associated complex that mediates the extraction of incompletely synthesized nascent chains from stalled ribosomes and their subsequent degradation. Probably generates substrates for RQC.</text>
</comment>
<dbReference type="InterPro" id="IPR027417">
    <property type="entry name" value="P-loop_NTPase"/>
</dbReference>
<keyword evidence="6 7" id="KW-0238">DNA-binding</keyword>
<dbReference type="InterPro" id="IPR007696">
    <property type="entry name" value="DNA_mismatch_repair_MutS_core"/>
</dbReference>
<evidence type="ECO:0000256" key="2">
    <source>
        <dbReference type="ARBA" id="ARBA00022741"/>
    </source>
</evidence>
<feature type="coiled-coil region" evidence="8">
    <location>
        <begin position="505"/>
        <end position="600"/>
    </location>
</feature>
<dbReference type="SUPFAM" id="SSF52540">
    <property type="entry name" value="P-loop containing nucleoside triphosphate hydrolases"/>
    <property type="match status" value="1"/>
</dbReference>
<dbReference type="RefSeq" id="WP_191142190.1">
    <property type="nucleotide sequence ID" value="NZ_JACXAH010000014.1"/>
</dbReference>
<dbReference type="PROSITE" id="PS50828">
    <property type="entry name" value="SMR"/>
    <property type="match status" value="1"/>
</dbReference>
<protein>
    <recommendedName>
        <fullName evidence="7">Endonuclease MutS2</fullName>
        <ecNumber evidence="7">3.1.-.-</ecNumber>
    </recommendedName>
    <alternativeName>
        <fullName evidence="7">Ribosome-associated protein quality control-upstream factor</fullName>
        <shortName evidence="7">RQC-upstream factor</shortName>
        <shortName evidence="7">RqcU</shortName>
        <ecNumber evidence="7">3.6.4.-</ecNumber>
    </alternativeName>
</protein>
<evidence type="ECO:0000256" key="6">
    <source>
        <dbReference type="ARBA" id="ARBA00023125"/>
    </source>
</evidence>
<dbReference type="InterPro" id="IPR002625">
    <property type="entry name" value="Smr_dom"/>
</dbReference>
<dbReference type="InterPro" id="IPR036063">
    <property type="entry name" value="Smr_dom_sf"/>
</dbReference>
<keyword evidence="1 7" id="KW-0699">rRNA-binding</keyword>
<dbReference type="Proteomes" id="UP000661691">
    <property type="component" value="Unassembled WGS sequence"/>
</dbReference>
<dbReference type="InterPro" id="IPR000432">
    <property type="entry name" value="DNA_mismatch_repair_MutS_C"/>
</dbReference>
<dbReference type="EC" id="3.1.-.-" evidence="7"/>
<keyword evidence="5 7" id="KW-0694">RNA-binding</keyword>
<dbReference type="PIRSF" id="PIRSF005814">
    <property type="entry name" value="MutS_YshD"/>
    <property type="match status" value="1"/>
</dbReference>
<dbReference type="GO" id="GO:0019843">
    <property type="term" value="F:rRNA binding"/>
    <property type="evidence" value="ECO:0007669"/>
    <property type="project" value="UniProtKB-UniRule"/>
</dbReference>
<evidence type="ECO:0000256" key="7">
    <source>
        <dbReference type="HAMAP-Rule" id="MF_00092"/>
    </source>
</evidence>
<feature type="region of interest" description="Disordered" evidence="9">
    <location>
        <begin position="681"/>
        <end position="703"/>
    </location>
</feature>
<sequence>MEHWMLNPLEFNQVKDLLKEQASTLLGKEKVEEITPSSTYIEVKERLQATQEGIDFLRLKGEMSLGGIRNVLPQVKRSTIGGILSETELLEVSSTISAGRRVKSTVRQVEIEVAELPLLRSLTEGIESLDHLEESLTVSIDEQGFVVDQASPALAKVRRAIAQYRQQVNQTLQQILRNSNYQKMMQEAIITQRYDRYVIPVKQEYRSAFGGLVHDQSASGATLFIEPEAVVQLNNRLREKELEEEREVERILSILTGQVAEVADELMQNLSILAHVDFIFAKARYAYVAKAVCPVLTSNRTLRLKQARHPLIPADEVVPTSIELNDEQHALIITGPNTGGKTVTLKTIGLLALMTQCGFPIPAEEESLMPVFAGIYADIGDEQSIEQSLSTFSGHLTNIIRILKAVEGHSLVLLDELGAGTDPTEGAALAIAILEEIMGQGSTVIATTHYSELKLFAHSHPQALNASVEFDVETLSPTYRLLVGVPGKSNAFAISNRLGLPEWIIQAAKQQLSSDENRLEDMITLLATDRKQAEVDRQEATRLREETEKHYQEWMAKVEAWDEEKAKLKEKARQEARQIVNEATRESEDLLKQLRQWAKERPDQLKEHQLTEAKKRLEAAVPELELPQKQRRGKTHDQIDVGDEVLVLSLGQTGTIVSKKSDHVFQVQIGFLKTKVNRHDLEKKASKPQTKKKAKGLTSITRSKEHVRPELDLRGKLVEEAIGDIDKYVDDAILAGYKQVSLIHGKGTGALRAGIQDFLRSHRNIKSMRLGSQGEGGSGVTVIELS</sequence>
<dbReference type="PANTHER" id="PTHR48466">
    <property type="entry name" value="OS10G0509000 PROTEIN-RELATED"/>
    <property type="match status" value="1"/>
</dbReference>
<dbReference type="SMART" id="SM00534">
    <property type="entry name" value="MUTSac"/>
    <property type="match status" value="1"/>
</dbReference>
<dbReference type="SUPFAM" id="SSF160443">
    <property type="entry name" value="SMR domain-like"/>
    <property type="match status" value="1"/>
</dbReference>
<dbReference type="InterPro" id="IPR005747">
    <property type="entry name" value="MutS2"/>
</dbReference>
<proteinExistence type="inferred from homology"/>
<dbReference type="PANTHER" id="PTHR48466:SF2">
    <property type="entry name" value="OS10G0509000 PROTEIN"/>
    <property type="match status" value="1"/>
</dbReference>
<dbReference type="NCBIfam" id="TIGR01069">
    <property type="entry name" value="mutS2"/>
    <property type="match status" value="1"/>
</dbReference>
<comment type="function">
    <text evidence="7">Endonuclease that is involved in the suppression of homologous recombination and thus may have a key role in the control of bacterial genetic diversity.</text>
</comment>
<keyword evidence="7 11" id="KW-0255">Endonuclease</keyword>
<dbReference type="SMART" id="SM00533">
    <property type="entry name" value="MUTSd"/>
    <property type="match status" value="1"/>
</dbReference>
<keyword evidence="8" id="KW-0175">Coiled coil</keyword>
<dbReference type="Pfam" id="PF00488">
    <property type="entry name" value="MutS_V"/>
    <property type="match status" value="1"/>
</dbReference>
<evidence type="ECO:0000313" key="11">
    <source>
        <dbReference type="EMBL" id="MBD1372861.1"/>
    </source>
</evidence>
<dbReference type="GO" id="GO:0030983">
    <property type="term" value="F:mismatched DNA binding"/>
    <property type="evidence" value="ECO:0007669"/>
    <property type="project" value="InterPro"/>
</dbReference>
<dbReference type="InterPro" id="IPR036187">
    <property type="entry name" value="DNA_mismatch_repair_MutS_sf"/>
</dbReference>
<feature type="binding site" evidence="7">
    <location>
        <begin position="335"/>
        <end position="342"/>
    </location>
    <ligand>
        <name>ATP</name>
        <dbReference type="ChEBI" id="CHEBI:30616"/>
    </ligand>
</feature>
<name>A0A926N9U9_9BACL</name>
<keyword evidence="4 7" id="KW-0067">ATP-binding</keyword>
<gene>
    <name evidence="7" type="primary">mutS2</name>
    <name evidence="7" type="synonym">rqcU</name>
    <name evidence="11" type="ORF">IC620_10885</name>
</gene>
<dbReference type="CDD" id="cd03280">
    <property type="entry name" value="ABC_MutS2"/>
    <property type="match status" value="1"/>
</dbReference>
<dbReference type="Pfam" id="PF01713">
    <property type="entry name" value="Smr"/>
    <property type="match status" value="1"/>
</dbReference>
<accession>A0A926N9U9</accession>
<dbReference type="Gene3D" id="3.40.50.300">
    <property type="entry name" value="P-loop containing nucleotide triphosphate hydrolases"/>
    <property type="match status" value="1"/>
</dbReference>
<dbReference type="SMART" id="SM00463">
    <property type="entry name" value="SMR"/>
    <property type="match status" value="1"/>
</dbReference>
<dbReference type="Gene3D" id="3.30.1370.110">
    <property type="match status" value="1"/>
</dbReference>
<comment type="subunit">
    <text evidence="7">Homodimer. Binds to stalled ribosomes, contacting rRNA.</text>
</comment>
<keyword evidence="7" id="KW-0540">Nuclease</keyword>
<comment type="caution">
    <text evidence="11">The sequence shown here is derived from an EMBL/GenBank/DDBJ whole genome shotgun (WGS) entry which is preliminary data.</text>
</comment>
<dbReference type="AlphaFoldDB" id="A0A926N9U9"/>
<evidence type="ECO:0000313" key="12">
    <source>
        <dbReference type="Proteomes" id="UP000661691"/>
    </source>
</evidence>
<evidence type="ECO:0000256" key="9">
    <source>
        <dbReference type="SAM" id="MobiDB-lite"/>
    </source>
</evidence>
<dbReference type="EMBL" id="JACXAH010000014">
    <property type="protein sequence ID" value="MBD1372861.1"/>
    <property type="molecule type" value="Genomic_DNA"/>
</dbReference>
<keyword evidence="2 7" id="KW-0547">Nucleotide-binding</keyword>
<evidence type="ECO:0000256" key="4">
    <source>
        <dbReference type="ARBA" id="ARBA00022840"/>
    </source>
</evidence>
<reference evidence="11" key="1">
    <citation type="submission" date="2020-09" db="EMBL/GenBank/DDBJ databases">
        <title>A novel bacterium of genus Hazenella, isolated from South China Sea.</title>
        <authorList>
            <person name="Huang H."/>
            <person name="Mo K."/>
            <person name="Hu Y."/>
        </authorList>
    </citation>
    <scope>NUCLEOTIDE SEQUENCE</scope>
    <source>
        <strain evidence="11">IB182357</strain>
    </source>
</reference>
<dbReference type="FunFam" id="3.40.50.300:FF:000830">
    <property type="entry name" value="Endonuclease MutS2"/>
    <property type="match status" value="1"/>
</dbReference>
<dbReference type="GO" id="GO:0043023">
    <property type="term" value="F:ribosomal large subunit binding"/>
    <property type="evidence" value="ECO:0007669"/>
    <property type="project" value="UniProtKB-UniRule"/>
</dbReference>
<dbReference type="GO" id="GO:0004519">
    <property type="term" value="F:endonuclease activity"/>
    <property type="evidence" value="ECO:0007669"/>
    <property type="project" value="UniProtKB-UniRule"/>
</dbReference>
<keyword evidence="3 7" id="KW-0378">Hydrolase</keyword>
<dbReference type="GO" id="GO:0072344">
    <property type="term" value="P:rescue of stalled ribosome"/>
    <property type="evidence" value="ECO:0007669"/>
    <property type="project" value="UniProtKB-UniRule"/>
</dbReference>
<dbReference type="InterPro" id="IPR046893">
    <property type="entry name" value="MSSS"/>
</dbReference>
<dbReference type="EC" id="3.6.4.-" evidence="7"/>
<dbReference type="GO" id="GO:0045910">
    <property type="term" value="P:negative regulation of DNA recombination"/>
    <property type="evidence" value="ECO:0007669"/>
    <property type="project" value="InterPro"/>
</dbReference>
<evidence type="ECO:0000256" key="8">
    <source>
        <dbReference type="SAM" id="Coils"/>
    </source>
</evidence>
<dbReference type="InterPro" id="IPR045076">
    <property type="entry name" value="MutS"/>
</dbReference>
<dbReference type="SUPFAM" id="SSF48334">
    <property type="entry name" value="DNA repair protein MutS, domain III"/>
    <property type="match status" value="1"/>
</dbReference>
<dbReference type="Pfam" id="PF20297">
    <property type="entry name" value="MSSS"/>
    <property type="match status" value="1"/>
</dbReference>